<feature type="compositionally biased region" description="Basic residues" evidence="1">
    <location>
        <begin position="50"/>
        <end position="63"/>
    </location>
</feature>
<dbReference type="RefSeq" id="WP_138182966.1">
    <property type="nucleotide sequence ID" value="NZ_VBUI01000051.1"/>
</dbReference>
<name>A0A5R8M6I5_9GAMM</name>
<accession>A0A5R8M6I5</accession>
<evidence type="ECO:0000256" key="1">
    <source>
        <dbReference type="SAM" id="MobiDB-lite"/>
    </source>
</evidence>
<evidence type="ECO:0000313" key="3">
    <source>
        <dbReference type="Proteomes" id="UP000306973"/>
    </source>
</evidence>
<protein>
    <submittedName>
        <fullName evidence="2">Uncharacterized protein</fullName>
    </submittedName>
</protein>
<dbReference type="EMBL" id="VBUI01000051">
    <property type="protein sequence ID" value="TLF45085.1"/>
    <property type="molecule type" value="Genomic_DNA"/>
</dbReference>
<organism evidence="2 3">
    <name type="scientific">Halomonas urmiana</name>
    <dbReference type="NCBI Taxonomy" id="490901"/>
    <lineage>
        <taxon>Bacteria</taxon>
        <taxon>Pseudomonadati</taxon>
        <taxon>Pseudomonadota</taxon>
        <taxon>Gammaproteobacteria</taxon>
        <taxon>Oceanospirillales</taxon>
        <taxon>Halomonadaceae</taxon>
        <taxon>Halomonas</taxon>
    </lineage>
</organism>
<evidence type="ECO:0000313" key="2">
    <source>
        <dbReference type="EMBL" id="TLF45085.1"/>
    </source>
</evidence>
<proteinExistence type="predicted"/>
<dbReference type="Proteomes" id="UP000306973">
    <property type="component" value="Unassembled WGS sequence"/>
</dbReference>
<keyword evidence="3" id="KW-1185">Reference proteome</keyword>
<sequence length="63" mass="6812">MITPTRRGLPLVACIAAAWIGTVQAARPSATMIIEGSAGVPGELSLTPVSRRRRRRRHGFSKE</sequence>
<feature type="region of interest" description="Disordered" evidence="1">
    <location>
        <begin position="44"/>
        <end position="63"/>
    </location>
</feature>
<gene>
    <name evidence="2" type="ORF">FEI13_18485</name>
</gene>
<dbReference type="AlphaFoldDB" id="A0A5R8M6I5"/>
<reference evidence="2 3" key="1">
    <citation type="journal article" date="2007" name="Int. J. Syst. Evol. Microbiol.">
        <title>Halomonas saccharevitans sp. nov., Halomonas arcis sp. nov. and Halomonas subterranea sp. nov., halophilic bacteria isolated from hypersaline environments of China.</title>
        <authorList>
            <person name="Xu X.W."/>
            <person name="Wu Y.H."/>
            <person name="Zhou Z."/>
            <person name="Wang C.S."/>
            <person name="Zhou Y.G."/>
            <person name="Zhang H.B."/>
            <person name="Wang Y."/>
            <person name="Wu M."/>
        </authorList>
    </citation>
    <scope>NUCLEOTIDE SEQUENCE [LARGE SCALE GENOMIC DNA]</scope>
    <source>
        <strain evidence="2 3">TBZ3</strain>
    </source>
</reference>
<comment type="caution">
    <text evidence="2">The sequence shown here is derived from an EMBL/GenBank/DDBJ whole genome shotgun (WGS) entry which is preliminary data.</text>
</comment>